<dbReference type="InterPro" id="IPR017853">
    <property type="entry name" value="GH"/>
</dbReference>
<dbReference type="EMBL" id="OV121141">
    <property type="protein sequence ID" value="CAH0549075.1"/>
    <property type="molecule type" value="Genomic_DNA"/>
</dbReference>
<accession>A0A9P0FD73</accession>
<organism evidence="9 10">
    <name type="scientific">Brassicogethes aeneus</name>
    <name type="common">Rape pollen beetle</name>
    <name type="synonym">Meligethes aeneus</name>
    <dbReference type="NCBI Taxonomy" id="1431903"/>
    <lineage>
        <taxon>Eukaryota</taxon>
        <taxon>Metazoa</taxon>
        <taxon>Ecdysozoa</taxon>
        <taxon>Arthropoda</taxon>
        <taxon>Hexapoda</taxon>
        <taxon>Insecta</taxon>
        <taxon>Pterygota</taxon>
        <taxon>Neoptera</taxon>
        <taxon>Endopterygota</taxon>
        <taxon>Coleoptera</taxon>
        <taxon>Polyphaga</taxon>
        <taxon>Cucujiformia</taxon>
        <taxon>Nitidulidae</taxon>
        <taxon>Meligethinae</taxon>
        <taxon>Brassicogethes</taxon>
    </lineage>
</organism>
<evidence type="ECO:0000313" key="10">
    <source>
        <dbReference type="Proteomes" id="UP001154078"/>
    </source>
</evidence>
<name>A0A9P0FD73_BRAAE</name>
<dbReference type="InterPro" id="IPR001329">
    <property type="entry name" value="Venom_Hyaluronidase"/>
</dbReference>
<keyword evidence="10" id="KW-1185">Reference proteome</keyword>
<dbReference type="PRINTS" id="PR00846">
    <property type="entry name" value="GLHYDRLASE56"/>
</dbReference>
<evidence type="ECO:0000313" key="9">
    <source>
        <dbReference type="EMBL" id="CAH0549075.1"/>
    </source>
</evidence>
<evidence type="ECO:0000256" key="2">
    <source>
        <dbReference type="ARBA" id="ARBA00023157"/>
    </source>
</evidence>
<keyword evidence="7" id="KW-0326">Glycosidase</keyword>
<evidence type="ECO:0000256" key="6">
    <source>
        <dbReference type="PIRSR" id="PIRSR038193-3"/>
    </source>
</evidence>
<keyword evidence="3" id="KW-0325">Glycoprotein</keyword>
<reference evidence="9" key="1">
    <citation type="submission" date="2021-12" db="EMBL/GenBank/DDBJ databases">
        <authorList>
            <person name="King R."/>
        </authorList>
    </citation>
    <scope>NUCLEOTIDE SEQUENCE</scope>
</reference>
<protein>
    <recommendedName>
        <fullName evidence="7">Hyaluronidase</fullName>
        <ecNumber evidence="7">3.2.1.35</ecNumber>
    </recommendedName>
</protein>
<dbReference type="GO" id="GO:0006952">
    <property type="term" value="P:defense response"/>
    <property type="evidence" value="ECO:0007669"/>
    <property type="project" value="InterPro"/>
</dbReference>
<evidence type="ECO:0000256" key="8">
    <source>
        <dbReference type="SAM" id="SignalP"/>
    </source>
</evidence>
<comment type="similarity">
    <text evidence="1 4 7">Belongs to the glycosyl hydrolase 56 family.</text>
</comment>
<dbReference type="SUPFAM" id="SSF51445">
    <property type="entry name" value="(Trans)glycosidases"/>
    <property type="match status" value="1"/>
</dbReference>
<evidence type="ECO:0000256" key="1">
    <source>
        <dbReference type="ARBA" id="ARBA00008871"/>
    </source>
</evidence>
<dbReference type="OrthoDB" id="5796153at2759"/>
<dbReference type="InterPro" id="IPR018155">
    <property type="entry name" value="Hyaluronidase"/>
</dbReference>
<evidence type="ECO:0000256" key="4">
    <source>
        <dbReference type="PIRNR" id="PIRNR038193"/>
    </source>
</evidence>
<dbReference type="PANTHER" id="PTHR11769">
    <property type="entry name" value="HYALURONIDASE"/>
    <property type="match status" value="1"/>
</dbReference>
<feature type="disulfide bond" evidence="6">
    <location>
        <begin position="43"/>
        <end position="333"/>
    </location>
</feature>
<evidence type="ECO:0000256" key="3">
    <source>
        <dbReference type="ARBA" id="ARBA00023180"/>
    </source>
</evidence>
<keyword evidence="8" id="KW-0732">Signal</keyword>
<dbReference type="GO" id="GO:0004415">
    <property type="term" value="F:hyalurononglucosaminidase activity"/>
    <property type="evidence" value="ECO:0007669"/>
    <property type="project" value="UniProtKB-UniRule"/>
</dbReference>
<comment type="catalytic activity">
    <reaction evidence="7">
        <text>Random hydrolysis of (1-&gt;4)-linkages between N-acetyl-beta-D-glucosamine and D-glucuronate residues in hyaluronate.</text>
        <dbReference type="EC" id="3.2.1.35"/>
    </reaction>
</comment>
<feature type="signal peptide" evidence="8">
    <location>
        <begin position="1"/>
        <end position="17"/>
    </location>
</feature>
<feature type="disulfide bond" evidence="6">
    <location>
        <begin position="209"/>
        <end position="220"/>
    </location>
</feature>
<dbReference type="Proteomes" id="UP001154078">
    <property type="component" value="Chromosome 10"/>
</dbReference>
<sequence length="353" mass="40997">MHLTVVVVVVSVVLAFGFESNDIFPTKSTSKIPVYWNIPTFQCDTWKLNFSSLVEKFNIKQNDNDRFRGKNIAILYDPGSFPAILTQGTKVILRNGGVPQEGNLSMHLKMIEDDINELIPDEKFQGVGVLDFESWRPIFRQNFGSLEPYKNLSFSIERKKHPFWPQSWIDTESKKRFEYSGRRFMEDTLALVKKLRPKASWGYYAYPYCFNMNSNKQPECPANVVLENNNIKWLFESQDNFYPSIYMGDLHMSAKDKVQMITGRMVEANRVRNMVKNRKHPKILPYYWYKYHDTNGFLSKDDVFNTLAVLGSSNIDGLILWGSSNDVNTKKKCYALYDYIQDTLGPSLINNLM</sequence>
<evidence type="ECO:0000256" key="7">
    <source>
        <dbReference type="RuleBase" id="RU610713"/>
    </source>
</evidence>
<feature type="chain" id="PRO_5040150745" description="Hyaluronidase" evidence="8">
    <location>
        <begin position="18"/>
        <end position="353"/>
    </location>
</feature>
<keyword evidence="2 6" id="KW-1015">Disulfide bond</keyword>
<dbReference type="PANTHER" id="PTHR11769:SF35">
    <property type="entry name" value="HYALURONIDASE"/>
    <property type="match status" value="1"/>
</dbReference>
<dbReference type="GO" id="GO:0005975">
    <property type="term" value="P:carbohydrate metabolic process"/>
    <property type="evidence" value="ECO:0007669"/>
    <property type="project" value="UniProtKB-UniRule"/>
</dbReference>
<dbReference type="AlphaFoldDB" id="A0A9P0FD73"/>
<dbReference type="EC" id="3.2.1.35" evidence="7"/>
<proteinExistence type="inferred from homology"/>
<keyword evidence="7" id="KW-0378">Hydrolase</keyword>
<dbReference type="GO" id="GO:0030214">
    <property type="term" value="P:hyaluronan catabolic process"/>
    <property type="evidence" value="ECO:0007669"/>
    <property type="project" value="TreeGrafter"/>
</dbReference>
<evidence type="ECO:0000256" key="5">
    <source>
        <dbReference type="PIRSR" id="PIRSR038193-1"/>
    </source>
</evidence>
<dbReference type="PIRSF" id="PIRSF038193">
    <property type="entry name" value="Hyaluronidase"/>
    <property type="match status" value="1"/>
</dbReference>
<dbReference type="InterPro" id="IPR013785">
    <property type="entry name" value="Aldolase_TIM"/>
</dbReference>
<dbReference type="Gene3D" id="3.20.20.70">
    <property type="entry name" value="Aldolase class I"/>
    <property type="match status" value="1"/>
</dbReference>
<gene>
    <name evidence="9" type="ORF">MELIAE_LOCUS2367</name>
</gene>
<feature type="active site" description="Proton donor" evidence="5">
    <location>
        <position position="133"/>
    </location>
</feature>
<dbReference type="PRINTS" id="PR00847">
    <property type="entry name" value="HYALURONDASE"/>
</dbReference>
<dbReference type="Pfam" id="PF01630">
    <property type="entry name" value="Glyco_hydro_56"/>
    <property type="match status" value="1"/>
</dbReference>